<dbReference type="InterPro" id="IPR000301">
    <property type="entry name" value="Tetraspanin_animals"/>
</dbReference>
<evidence type="ECO:0000256" key="1">
    <source>
        <dbReference type="ARBA" id="ARBA00004141"/>
    </source>
</evidence>
<evidence type="ECO:0000256" key="7">
    <source>
        <dbReference type="RuleBase" id="RU361218"/>
    </source>
</evidence>
<dbReference type="OrthoDB" id="10033535at2759"/>
<dbReference type="PRINTS" id="PR00259">
    <property type="entry name" value="TMFOUR"/>
</dbReference>
<proteinExistence type="inferred from homology"/>
<reference evidence="8 9" key="1">
    <citation type="journal article" date="2007" name="Nature">
        <title>Evolution of genes and genomes on the Drosophila phylogeny.</title>
        <authorList>
            <consortium name="Drosophila 12 Genomes Consortium"/>
            <person name="Clark A.G."/>
            <person name="Eisen M.B."/>
            <person name="Smith D.R."/>
            <person name="Bergman C.M."/>
            <person name="Oliver B."/>
            <person name="Markow T.A."/>
            <person name="Kaufman T.C."/>
            <person name="Kellis M."/>
            <person name="Gelbart W."/>
            <person name="Iyer V.N."/>
            <person name="Pollard D.A."/>
            <person name="Sackton T.B."/>
            <person name="Larracuente A.M."/>
            <person name="Singh N.D."/>
            <person name="Abad J.P."/>
            <person name="Abt D.N."/>
            <person name="Adryan B."/>
            <person name="Aguade M."/>
            <person name="Akashi H."/>
            <person name="Anderson W.W."/>
            <person name="Aquadro C.F."/>
            <person name="Ardell D.H."/>
            <person name="Arguello R."/>
            <person name="Artieri C.G."/>
            <person name="Barbash D.A."/>
            <person name="Barker D."/>
            <person name="Barsanti P."/>
            <person name="Batterham P."/>
            <person name="Batzoglou S."/>
            <person name="Begun D."/>
            <person name="Bhutkar A."/>
            <person name="Blanco E."/>
            <person name="Bosak S.A."/>
            <person name="Bradley R.K."/>
            <person name="Brand A.D."/>
            <person name="Brent M.R."/>
            <person name="Brooks A.N."/>
            <person name="Brown R.H."/>
            <person name="Butlin R.K."/>
            <person name="Caggese C."/>
            <person name="Calvi B.R."/>
            <person name="Bernardo de Carvalho A."/>
            <person name="Caspi A."/>
            <person name="Castrezana S."/>
            <person name="Celniker S.E."/>
            <person name="Chang J.L."/>
            <person name="Chapple C."/>
            <person name="Chatterji S."/>
            <person name="Chinwalla A."/>
            <person name="Civetta A."/>
            <person name="Clifton S.W."/>
            <person name="Comeron J.M."/>
            <person name="Costello J.C."/>
            <person name="Coyne J.A."/>
            <person name="Daub J."/>
            <person name="David R.G."/>
            <person name="Delcher A.L."/>
            <person name="Delehaunty K."/>
            <person name="Do C.B."/>
            <person name="Ebling H."/>
            <person name="Edwards K."/>
            <person name="Eickbush T."/>
            <person name="Evans J.D."/>
            <person name="Filipski A."/>
            <person name="Findeiss S."/>
            <person name="Freyhult E."/>
            <person name="Fulton L."/>
            <person name="Fulton R."/>
            <person name="Garcia A.C."/>
            <person name="Gardiner A."/>
            <person name="Garfield D.A."/>
            <person name="Garvin B.E."/>
            <person name="Gibson G."/>
            <person name="Gilbert D."/>
            <person name="Gnerre S."/>
            <person name="Godfrey J."/>
            <person name="Good R."/>
            <person name="Gotea V."/>
            <person name="Gravely B."/>
            <person name="Greenberg A.J."/>
            <person name="Griffiths-Jones S."/>
            <person name="Gross S."/>
            <person name="Guigo R."/>
            <person name="Gustafson E.A."/>
            <person name="Haerty W."/>
            <person name="Hahn M.W."/>
            <person name="Halligan D.L."/>
            <person name="Halpern A.L."/>
            <person name="Halter G.M."/>
            <person name="Han M.V."/>
            <person name="Heger A."/>
            <person name="Hillier L."/>
            <person name="Hinrichs A.S."/>
            <person name="Holmes I."/>
            <person name="Hoskins R.A."/>
            <person name="Hubisz M.J."/>
            <person name="Hultmark D."/>
            <person name="Huntley M.A."/>
            <person name="Jaffe D.B."/>
            <person name="Jagadeeshan S."/>
            <person name="Jeck W.R."/>
            <person name="Johnson J."/>
            <person name="Jones C.D."/>
            <person name="Jordan W.C."/>
            <person name="Karpen G.H."/>
            <person name="Kataoka E."/>
            <person name="Keightley P.D."/>
            <person name="Kheradpour P."/>
            <person name="Kirkness E.F."/>
            <person name="Koerich L.B."/>
            <person name="Kristiansen K."/>
            <person name="Kudrna D."/>
            <person name="Kulathinal R.J."/>
            <person name="Kumar S."/>
            <person name="Kwok R."/>
            <person name="Lander E."/>
            <person name="Langley C.H."/>
            <person name="Lapoint R."/>
            <person name="Lazzaro B.P."/>
            <person name="Lee S.J."/>
            <person name="Levesque L."/>
            <person name="Li R."/>
            <person name="Lin C.F."/>
            <person name="Lin M.F."/>
            <person name="Lindblad-Toh K."/>
            <person name="Llopart A."/>
            <person name="Long M."/>
            <person name="Low L."/>
            <person name="Lozovsky E."/>
            <person name="Lu J."/>
            <person name="Luo M."/>
            <person name="Machado C.A."/>
            <person name="Makalowski W."/>
            <person name="Marzo M."/>
            <person name="Matsuda M."/>
            <person name="Matzkin L."/>
            <person name="McAllister B."/>
            <person name="McBride C.S."/>
            <person name="McKernan B."/>
            <person name="McKernan K."/>
            <person name="Mendez-Lago M."/>
            <person name="Minx P."/>
            <person name="Mollenhauer M.U."/>
            <person name="Montooth K."/>
            <person name="Mount S.M."/>
            <person name="Mu X."/>
            <person name="Myers E."/>
            <person name="Negre B."/>
            <person name="Newfeld S."/>
            <person name="Nielsen R."/>
            <person name="Noor M.A."/>
            <person name="O'Grady P."/>
            <person name="Pachter L."/>
            <person name="Papaceit M."/>
            <person name="Parisi M.J."/>
            <person name="Parisi M."/>
            <person name="Parts L."/>
            <person name="Pedersen J.S."/>
            <person name="Pesole G."/>
            <person name="Phillippy A.M."/>
            <person name="Ponting C.P."/>
            <person name="Pop M."/>
            <person name="Porcelli D."/>
            <person name="Powell J.R."/>
            <person name="Prohaska S."/>
            <person name="Pruitt K."/>
            <person name="Puig M."/>
            <person name="Quesneville H."/>
            <person name="Ram K.R."/>
            <person name="Rand D."/>
            <person name="Rasmussen M.D."/>
            <person name="Reed L.K."/>
            <person name="Reenan R."/>
            <person name="Reily A."/>
            <person name="Remington K.A."/>
            <person name="Rieger T.T."/>
            <person name="Ritchie M.G."/>
            <person name="Robin C."/>
            <person name="Rogers Y.H."/>
            <person name="Rohde C."/>
            <person name="Rozas J."/>
            <person name="Rubenfield M.J."/>
            <person name="Ruiz A."/>
            <person name="Russo S."/>
            <person name="Salzberg S.L."/>
            <person name="Sanchez-Gracia A."/>
            <person name="Saranga D.J."/>
            <person name="Sato H."/>
            <person name="Schaeffer S.W."/>
            <person name="Schatz M.C."/>
            <person name="Schlenke T."/>
            <person name="Schwartz R."/>
            <person name="Segarra C."/>
            <person name="Singh R.S."/>
            <person name="Sirot L."/>
            <person name="Sirota M."/>
            <person name="Sisneros N.B."/>
            <person name="Smith C.D."/>
            <person name="Smith T.F."/>
            <person name="Spieth J."/>
            <person name="Stage D.E."/>
            <person name="Stark A."/>
            <person name="Stephan W."/>
            <person name="Strausberg R.L."/>
            <person name="Strempel S."/>
            <person name="Sturgill D."/>
            <person name="Sutton G."/>
            <person name="Sutton G.G."/>
            <person name="Tao W."/>
            <person name="Teichmann S."/>
            <person name="Tobari Y.N."/>
            <person name="Tomimura Y."/>
            <person name="Tsolas J.M."/>
            <person name="Valente V.L."/>
            <person name="Venter E."/>
            <person name="Venter J.C."/>
            <person name="Vicario S."/>
            <person name="Vieira F.G."/>
            <person name="Vilella A.J."/>
            <person name="Villasante A."/>
            <person name="Walenz B."/>
            <person name="Wang J."/>
            <person name="Wasserman M."/>
            <person name="Watts T."/>
            <person name="Wilson D."/>
            <person name="Wilson R.K."/>
            <person name="Wing R.A."/>
            <person name="Wolfner M.F."/>
            <person name="Wong A."/>
            <person name="Wong G.K."/>
            <person name="Wu C.I."/>
            <person name="Wu G."/>
            <person name="Yamamoto D."/>
            <person name="Yang H.P."/>
            <person name="Yang S.P."/>
            <person name="Yorke J.A."/>
            <person name="Yoshida K."/>
            <person name="Zdobnov E."/>
            <person name="Zhang P."/>
            <person name="Zhang Y."/>
            <person name="Zimin A.V."/>
            <person name="Baldwin J."/>
            <person name="Abdouelleil A."/>
            <person name="Abdulkadir J."/>
            <person name="Abebe A."/>
            <person name="Abera B."/>
            <person name="Abreu J."/>
            <person name="Acer S.C."/>
            <person name="Aftuck L."/>
            <person name="Alexander A."/>
            <person name="An P."/>
            <person name="Anderson E."/>
            <person name="Anderson S."/>
            <person name="Arachi H."/>
            <person name="Azer M."/>
            <person name="Bachantsang P."/>
            <person name="Barry A."/>
            <person name="Bayul T."/>
            <person name="Berlin A."/>
            <person name="Bessette D."/>
            <person name="Bloom T."/>
            <person name="Blye J."/>
            <person name="Boguslavskiy L."/>
            <person name="Bonnet C."/>
            <person name="Boukhgalter B."/>
            <person name="Bourzgui I."/>
            <person name="Brown A."/>
            <person name="Cahill P."/>
            <person name="Channer S."/>
            <person name="Cheshatsang Y."/>
            <person name="Chuda L."/>
            <person name="Citroen M."/>
            <person name="Collymore A."/>
            <person name="Cooke P."/>
            <person name="Costello M."/>
            <person name="D'Aco K."/>
            <person name="Daza R."/>
            <person name="De Haan G."/>
            <person name="DeGray S."/>
            <person name="DeMaso C."/>
            <person name="Dhargay N."/>
            <person name="Dooley K."/>
            <person name="Dooley E."/>
            <person name="Doricent M."/>
            <person name="Dorje P."/>
            <person name="Dorjee K."/>
            <person name="Dupes A."/>
            <person name="Elong R."/>
            <person name="Falk J."/>
            <person name="Farina A."/>
            <person name="Faro S."/>
            <person name="Ferguson D."/>
            <person name="Fisher S."/>
            <person name="Foley C.D."/>
            <person name="Franke A."/>
            <person name="Friedrich D."/>
            <person name="Gadbois L."/>
            <person name="Gearin G."/>
            <person name="Gearin C.R."/>
            <person name="Giannoukos G."/>
            <person name="Goode T."/>
            <person name="Graham J."/>
            <person name="Grandbois E."/>
            <person name="Grewal S."/>
            <person name="Gyaltsen K."/>
            <person name="Hafez N."/>
            <person name="Hagos B."/>
            <person name="Hall J."/>
            <person name="Henson C."/>
            <person name="Hollinger A."/>
            <person name="Honan T."/>
            <person name="Huard M.D."/>
            <person name="Hughes L."/>
            <person name="Hurhula B."/>
            <person name="Husby M.E."/>
            <person name="Kamat A."/>
            <person name="Kanga B."/>
            <person name="Kashin S."/>
            <person name="Khazanovich D."/>
            <person name="Kisner P."/>
            <person name="Lance K."/>
            <person name="Lara M."/>
            <person name="Lee W."/>
            <person name="Lennon N."/>
            <person name="Letendre F."/>
            <person name="LeVine R."/>
            <person name="Lipovsky A."/>
            <person name="Liu X."/>
            <person name="Liu J."/>
            <person name="Liu S."/>
            <person name="Lokyitsang T."/>
            <person name="Lokyitsang Y."/>
            <person name="Lubonja R."/>
            <person name="Lui A."/>
            <person name="MacDonald P."/>
            <person name="Magnisalis V."/>
            <person name="Maru K."/>
            <person name="Matthews C."/>
            <person name="McCusker W."/>
            <person name="McDonough S."/>
            <person name="Mehta T."/>
            <person name="Meldrim J."/>
            <person name="Meneus L."/>
            <person name="Mihai O."/>
            <person name="Mihalev A."/>
            <person name="Mihova T."/>
            <person name="Mittelman R."/>
            <person name="Mlenga V."/>
            <person name="Montmayeur A."/>
            <person name="Mulrain L."/>
            <person name="Navidi A."/>
            <person name="Naylor J."/>
            <person name="Negash T."/>
            <person name="Nguyen T."/>
            <person name="Nguyen N."/>
            <person name="Nicol R."/>
            <person name="Norbu C."/>
            <person name="Norbu N."/>
            <person name="Novod N."/>
            <person name="O'Neill B."/>
            <person name="Osman S."/>
            <person name="Markiewicz E."/>
            <person name="Oyono O.L."/>
            <person name="Patti C."/>
            <person name="Phunkhang P."/>
            <person name="Pierre F."/>
            <person name="Priest M."/>
            <person name="Raghuraman S."/>
            <person name="Rege F."/>
            <person name="Reyes R."/>
            <person name="Rise C."/>
            <person name="Rogov P."/>
            <person name="Ross K."/>
            <person name="Ryan E."/>
            <person name="Settipalli S."/>
            <person name="Shea T."/>
            <person name="Sherpa N."/>
            <person name="Shi L."/>
            <person name="Shih D."/>
            <person name="Sparrow T."/>
            <person name="Spaulding J."/>
            <person name="Stalker J."/>
            <person name="Stange-Thomann N."/>
            <person name="Stavropoulos S."/>
            <person name="Stone C."/>
            <person name="Strader C."/>
            <person name="Tesfaye S."/>
            <person name="Thomson T."/>
            <person name="Thoulutsang Y."/>
            <person name="Thoulutsang D."/>
            <person name="Topham K."/>
            <person name="Topping I."/>
            <person name="Tsamla T."/>
            <person name="Vassiliev H."/>
            <person name="Vo A."/>
            <person name="Wangchuk T."/>
            <person name="Wangdi T."/>
            <person name="Weiand M."/>
            <person name="Wilkinson J."/>
            <person name="Wilson A."/>
            <person name="Yadav S."/>
            <person name="Young G."/>
            <person name="Yu Q."/>
            <person name="Zembek L."/>
            <person name="Zhong D."/>
            <person name="Zimmer A."/>
            <person name="Zwirko Z."/>
            <person name="Jaffe D.B."/>
            <person name="Alvarez P."/>
            <person name="Brockman W."/>
            <person name="Butler J."/>
            <person name="Chin C."/>
            <person name="Gnerre S."/>
            <person name="Grabherr M."/>
            <person name="Kleber M."/>
            <person name="Mauceli E."/>
            <person name="MacCallum I."/>
        </authorList>
    </citation>
    <scope>NUCLEOTIDE SEQUENCE [LARGE SCALE GENOMIC DNA]</scope>
    <source>
        <strain evidence="9">Tucson 14030-0811.24</strain>
    </source>
</reference>
<dbReference type="eggNOG" id="KOG3882">
    <property type="taxonomic scope" value="Eukaryota"/>
</dbReference>
<dbReference type="HOGENOM" id="CLU_055524_6_3_1"/>
<dbReference type="Gene3D" id="1.10.1450.10">
    <property type="entry name" value="Tetraspanin"/>
    <property type="match status" value="1"/>
</dbReference>
<evidence type="ECO:0000256" key="6">
    <source>
        <dbReference type="PIRSR" id="PIRSR002419-1"/>
    </source>
</evidence>
<evidence type="ECO:0000313" key="8">
    <source>
        <dbReference type="EMBL" id="EDW74141.1"/>
    </source>
</evidence>
<gene>
    <name evidence="8" type="primary">Dwil\GK21773</name>
    <name evidence="8" type="ORF">Dwil_GK21773</name>
</gene>
<evidence type="ECO:0000313" key="9">
    <source>
        <dbReference type="Proteomes" id="UP000007798"/>
    </source>
</evidence>
<dbReference type="PhylomeDB" id="B4MPV2"/>
<keyword evidence="4 7" id="KW-1133">Transmembrane helix</keyword>
<keyword evidence="9" id="KW-1185">Reference proteome</keyword>
<dbReference type="InterPro" id="IPR008952">
    <property type="entry name" value="Tetraspanin_EC2_sf"/>
</dbReference>
<dbReference type="Pfam" id="PF00335">
    <property type="entry name" value="Tetraspanin"/>
    <property type="match status" value="1"/>
</dbReference>
<dbReference type="AlphaFoldDB" id="B4MPV2"/>
<dbReference type="FunCoup" id="B4MPV2">
    <property type="interactions" value="11"/>
</dbReference>
<dbReference type="PIRSF" id="PIRSF002419">
    <property type="entry name" value="Tetraspanin"/>
    <property type="match status" value="1"/>
</dbReference>
<dbReference type="PANTHER" id="PTHR19282:SF521">
    <property type="entry name" value="IP01817P-RELATED"/>
    <property type="match status" value="1"/>
</dbReference>
<dbReference type="SMR" id="B4MPV2"/>
<accession>B4MPV2</accession>
<comment type="similarity">
    <text evidence="2 7">Belongs to the tetraspanin (TM4SF) family.</text>
</comment>
<keyword evidence="6" id="KW-1015">Disulfide bond</keyword>
<protein>
    <recommendedName>
        <fullName evidence="7">Tetraspanin</fullName>
    </recommendedName>
</protein>
<dbReference type="InParanoid" id="B4MPV2"/>
<keyword evidence="5 7" id="KW-0472">Membrane</keyword>
<evidence type="ECO:0000256" key="2">
    <source>
        <dbReference type="ARBA" id="ARBA00006840"/>
    </source>
</evidence>
<dbReference type="CDD" id="cd03127">
    <property type="entry name" value="tetraspanin_LEL"/>
    <property type="match status" value="1"/>
</dbReference>
<feature type="disulfide bond" evidence="6">
    <location>
        <begin position="143"/>
        <end position="162"/>
    </location>
</feature>
<dbReference type="GO" id="GO:0005886">
    <property type="term" value="C:plasma membrane"/>
    <property type="evidence" value="ECO:0007669"/>
    <property type="project" value="TreeGrafter"/>
</dbReference>
<evidence type="ECO:0000256" key="5">
    <source>
        <dbReference type="ARBA" id="ARBA00023136"/>
    </source>
</evidence>
<feature type="transmembrane region" description="Helical" evidence="7">
    <location>
        <begin position="12"/>
        <end position="39"/>
    </location>
</feature>
<evidence type="ECO:0000256" key="4">
    <source>
        <dbReference type="ARBA" id="ARBA00022989"/>
    </source>
</evidence>
<dbReference type="EMBL" id="CH963849">
    <property type="protein sequence ID" value="EDW74141.1"/>
    <property type="molecule type" value="Genomic_DNA"/>
</dbReference>
<dbReference type="PANTHER" id="PTHR19282">
    <property type="entry name" value="TETRASPANIN"/>
    <property type="match status" value="1"/>
</dbReference>
<name>B4MPV2_DROWI</name>
<feature type="transmembrane region" description="Helical" evidence="7">
    <location>
        <begin position="198"/>
        <end position="221"/>
    </location>
</feature>
<dbReference type="SUPFAM" id="SSF48652">
    <property type="entry name" value="Tetraspanin"/>
    <property type="match status" value="1"/>
</dbReference>
<evidence type="ECO:0000256" key="3">
    <source>
        <dbReference type="ARBA" id="ARBA00022692"/>
    </source>
</evidence>
<keyword evidence="3 7" id="KW-0812">Transmembrane</keyword>
<dbReference type="KEGG" id="dwi:6640586"/>
<organism evidence="9">
    <name type="scientific">Drosophila willistoni</name>
    <name type="common">Fruit fly</name>
    <dbReference type="NCBI Taxonomy" id="7260"/>
    <lineage>
        <taxon>Eukaryota</taxon>
        <taxon>Metazoa</taxon>
        <taxon>Ecdysozoa</taxon>
        <taxon>Arthropoda</taxon>
        <taxon>Hexapoda</taxon>
        <taxon>Insecta</taxon>
        <taxon>Pterygota</taxon>
        <taxon>Neoptera</taxon>
        <taxon>Endopterygota</taxon>
        <taxon>Diptera</taxon>
        <taxon>Brachycera</taxon>
        <taxon>Muscomorpha</taxon>
        <taxon>Ephydroidea</taxon>
        <taxon>Drosophilidae</taxon>
        <taxon>Drosophila</taxon>
        <taxon>Sophophora</taxon>
    </lineage>
</organism>
<dbReference type="Proteomes" id="UP000007798">
    <property type="component" value="Unassembled WGS sequence"/>
</dbReference>
<sequence>MNILTGIINITSYLVNILFLVVGTLLIVLGSIMLSYINALPDYDSLISSNGIPICILVLGGIILIVSFIGVWAIYRQSVTLTGTYTSLVCLLFILQLVMTCWVFVNRTAFAQDMSALVTKVWKNNDEANNYPMGALELAFECCGNTGWTDYDALGENIPGTCCAYTDRTSTCSASIYQLRSGCNAKFTSFWKDNTNTIGWAGVGLCIYELIVIILAGALAWRQRKANAEEEEE</sequence>
<feature type="transmembrane region" description="Helical" evidence="7">
    <location>
        <begin position="87"/>
        <end position="105"/>
    </location>
</feature>
<dbReference type="OMA" id="CTVESAY"/>
<comment type="subcellular location">
    <subcellularLocation>
        <location evidence="1 7">Membrane</location>
        <topology evidence="1 7">Multi-pass membrane protein</topology>
    </subcellularLocation>
</comment>
<feature type="transmembrane region" description="Helical" evidence="7">
    <location>
        <begin position="51"/>
        <end position="75"/>
    </location>
</feature>
<dbReference type="InterPro" id="IPR018499">
    <property type="entry name" value="Tetraspanin/Peripherin"/>
</dbReference>